<dbReference type="Proteomes" id="UP000266841">
    <property type="component" value="Unassembled WGS sequence"/>
</dbReference>
<feature type="compositionally biased region" description="Gly residues" evidence="1">
    <location>
        <begin position="1"/>
        <end position="13"/>
    </location>
</feature>
<gene>
    <name evidence="2" type="ORF">THAOC_10904</name>
</gene>
<comment type="caution">
    <text evidence="2">The sequence shown here is derived from an EMBL/GenBank/DDBJ whole genome shotgun (WGS) entry which is preliminary data.</text>
</comment>
<keyword evidence="3" id="KW-1185">Reference proteome</keyword>
<feature type="non-terminal residue" evidence="2">
    <location>
        <position position="1"/>
    </location>
</feature>
<name>K0TBU7_THAOC</name>
<feature type="compositionally biased region" description="Basic and acidic residues" evidence="1">
    <location>
        <begin position="48"/>
        <end position="69"/>
    </location>
</feature>
<proteinExistence type="predicted"/>
<feature type="compositionally biased region" description="Basic and acidic residues" evidence="1">
    <location>
        <begin position="14"/>
        <end position="39"/>
    </location>
</feature>
<evidence type="ECO:0000256" key="1">
    <source>
        <dbReference type="SAM" id="MobiDB-lite"/>
    </source>
</evidence>
<evidence type="ECO:0000313" key="2">
    <source>
        <dbReference type="EMBL" id="EJK67972.1"/>
    </source>
</evidence>
<organism evidence="2 3">
    <name type="scientific">Thalassiosira oceanica</name>
    <name type="common">Marine diatom</name>
    <dbReference type="NCBI Taxonomy" id="159749"/>
    <lineage>
        <taxon>Eukaryota</taxon>
        <taxon>Sar</taxon>
        <taxon>Stramenopiles</taxon>
        <taxon>Ochrophyta</taxon>
        <taxon>Bacillariophyta</taxon>
        <taxon>Coscinodiscophyceae</taxon>
        <taxon>Thalassiosirophycidae</taxon>
        <taxon>Thalassiosirales</taxon>
        <taxon>Thalassiosiraceae</taxon>
        <taxon>Thalassiosira</taxon>
    </lineage>
</organism>
<feature type="region of interest" description="Disordered" evidence="1">
    <location>
        <begin position="1"/>
        <end position="76"/>
    </location>
</feature>
<evidence type="ECO:0000313" key="3">
    <source>
        <dbReference type="Proteomes" id="UP000266841"/>
    </source>
</evidence>
<dbReference type="EMBL" id="AGNL01012280">
    <property type="protein sequence ID" value="EJK67972.1"/>
    <property type="molecule type" value="Genomic_DNA"/>
</dbReference>
<sequence length="95" mass="10362">RDAGQPGRGGIGRRGYDMHVRVEQEGRRRAESGRQRPELHAPAQGHGDAGRDERRAESRESVRAHREVSRVGGGTAREVCGGRTAGFVRGTDCPF</sequence>
<protein>
    <submittedName>
        <fullName evidence="2">Uncharacterized protein</fullName>
    </submittedName>
</protein>
<dbReference type="AlphaFoldDB" id="K0TBU7"/>
<reference evidence="2 3" key="1">
    <citation type="journal article" date="2012" name="Genome Biol.">
        <title>Genome and low-iron response of an oceanic diatom adapted to chronic iron limitation.</title>
        <authorList>
            <person name="Lommer M."/>
            <person name="Specht M."/>
            <person name="Roy A.S."/>
            <person name="Kraemer L."/>
            <person name="Andreson R."/>
            <person name="Gutowska M.A."/>
            <person name="Wolf J."/>
            <person name="Bergner S.V."/>
            <person name="Schilhabel M.B."/>
            <person name="Klostermeier U.C."/>
            <person name="Beiko R.G."/>
            <person name="Rosenstiel P."/>
            <person name="Hippler M."/>
            <person name="Laroche J."/>
        </authorList>
    </citation>
    <scope>NUCLEOTIDE SEQUENCE [LARGE SCALE GENOMIC DNA]</scope>
    <source>
        <strain evidence="2 3">CCMP1005</strain>
    </source>
</reference>
<accession>K0TBU7</accession>